<dbReference type="CDD" id="cd02070">
    <property type="entry name" value="corrinoid_protein_B12-BD"/>
    <property type="match status" value="1"/>
</dbReference>
<reference evidence="6 7" key="1">
    <citation type="submission" date="2016-09" db="EMBL/GenBank/DDBJ databases">
        <authorList>
            <person name="Capua I."/>
            <person name="De Benedictis P."/>
            <person name="Joannis T."/>
            <person name="Lombin L.H."/>
            <person name="Cattoli G."/>
        </authorList>
    </citation>
    <scope>NUCLEOTIDE SEQUENCE [LARGE SCALE GENOMIC DNA]</scope>
    <source>
        <strain evidence="6 7">GluBS11</strain>
    </source>
</reference>
<dbReference type="Gene3D" id="1.10.1240.10">
    <property type="entry name" value="Methionine synthase domain"/>
    <property type="match status" value="1"/>
</dbReference>
<dbReference type="PROSITE" id="PS51337">
    <property type="entry name" value="B12_BINDING_NTER"/>
    <property type="match status" value="1"/>
</dbReference>
<dbReference type="InterPro" id="IPR006158">
    <property type="entry name" value="Cobalamin-bd"/>
</dbReference>
<dbReference type="InterPro" id="IPR050554">
    <property type="entry name" value="Met_Synthase/Corrinoid"/>
</dbReference>
<name>A0A1D3TVF9_9FIRM</name>
<organism evidence="6 7">
    <name type="scientific">Anaerobium acetethylicum</name>
    <dbReference type="NCBI Taxonomy" id="1619234"/>
    <lineage>
        <taxon>Bacteria</taxon>
        <taxon>Bacillati</taxon>
        <taxon>Bacillota</taxon>
        <taxon>Clostridia</taxon>
        <taxon>Lachnospirales</taxon>
        <taxon>Lachnospiraceae</taxon>
        <taxon>Anaerobium</taxon>
    </lineage>
</organism>
<dbReference type="Proteomes" id="UP000199315">
    <property type="component" value="Unassembled WGS sequence"/>
</dbReference>
<comment type="similarity">
    <text evidence="1">Belongs to the methylamine corrinoid protein family.</text>
</comment>
<dbReference type="GO" id="GO:0046653">
    <property type="term" value="P:tetrahydrofolate metabolic process"/>
    <property type="evidence" value="ECO:0007669"/>
    <property type="project" value="TreeGrafter"/>
</dbReference>
<dbReference type="EMBL" id="FMKA01000017">
    <property type="protein sequence ID" value="SCP98128.1"/>
    <property type="molecule type" value="Genomic_DNA"/>
</dbReference>
<dbReference type="InterPro" id="IPR036594">
    <property type="entry name" value="Meth_synthase_dom"/>
</dbReference>
<dbReference type="Gene3D" id="3.40.50.280">
    <property type="entry name" value="Cobalamin-binding domain"/>
    <property type="match status" value="1"/>
</dbReference>
<dbReference type="SUPFAM" id="SSF52242">
    <property type="entry name" value="Cobalamin (vitamin B12)-binding domain"/>
    <property type="match status" value="1"/>
</dbReference>
<dbReference type="GO" id="GO:0050667">
    <property type="term" value="P:homocysteine metabolic process"/>
    <property type="evidence" value="ECO:0007669"/>
    <property type="project" value="TreeGrafter"/>
</dbReference>
<dbReference type="GO" id="GO:0032259">
    <property type="term" value="P:methylation"/>
    <property type="evidence" value="ECO:0007669"/>
    <property type="project" value="UniProtKB-KW"/>
</dbReference>
<accession>A0A1D3TVF9</accession>
<evidence type="ECO:0000313" key="6">
    <source>
        <dbReference type="EMBL" id="SCP98128.1"/>
    </source>
</evidence>
<dbReference type="InterPro" id="IPR036724">
    <property type="entry name" value="Cobalamin-bd_sf"/>
</dbReference>
<evidence type="ECO:0000256" key="3">
    <source>
        <dbReference type="ARBA" id="ARBA00023285"/>
    </source>
</evidence>
<dbReference type="GO" id="GO:0031419">
    <property type="term" value="F:cobalamin binding"/>
    <property type="evidence" value="ECO:0007669"/>
    <property type="project" value="InterPro"/>
</dbReference>
<dbReference type="PANTHER" id="PTHR45833">
    <property type="entry name" value="METHIONINE SYNTHASE"/>
    <property type="match status" value="1"/>
</dbReference>
<dbReference type="RefSeq" id="WP_091234990.1">
    <property type="nucleotide sequence ID" value="NZ_FMKA01000017.1"/>
</dbReference>
<evidence type="ECO:0000259" key="5">
    <source>
        <dbReference type="PROSITE" id="PS51337"/>
    </source>
</evidence>
<gene>
    <name evidence="6" type="ORF">SAMN05421730_10176</name>
</gene>
<keyword evidence="6" id="KW-0808">Transferase</keyword>
<evidence type="ECO:0000313" key="7">
    <source>
        <dbReference type="Proteomes" id="UP000199315"/>
    </source>
</evidence>
<dbReference type="STRING" id="1619234.SAMN05421730_10176"/>
<dbReference type="GO" id="GO:0008705">
    <property type="term" value="F:methionine synthase activity"/>
    <property type="evidence" value="ECO:0007669"/>
    <property type="project" value="TreeGrafter"/>
</dbReference>
<dbReference type="Pfam" id="PF02310">
    <property type="entry name" value="B12-binding"/>
    <property type="match status" value="1"/>
</dbReference>
<sequence length="218" mass="23307">MTIIEEISEYLQKGKAKNVKTLVQQAIDEGADPKQILNEGLLGGMMIIGEKFKKNEVFVPEVLVAARAMNAGLTILEPKLVEIGNQAVGKAVIGTVKGDLHDIGKNLVTMMLKGAGFEIYDIGVDVEADAFIEKAEEVGADVICMSALLTTTMPNMKTVIDALNDKGVREKYIVMVGGAPVNENFAEQIGADYYTPDATTAAEVAKKAVESKNAMQTA</sequence>
<dbReference type="OrthoDB" id="9803687at2"/>
<protein>
    <submittedName>
        <fullName evidence="6">5-methyltetrahydrofolate--homocysteine methyltransferase</fullName>
    </submittedName>
</protein>
<keyword evidence="6" id="KW-0489">Methyltransferase</keyword>
<evidence type="ECO:0000256" key="1">
    <source>
        <dbReference type="ARBA" id="ARBA00010854"/>
    </source>
</evidence>
<keyword evidence="7" id="KW-1185">Reference proteome</keyword>
<dbReference type="Pfam" id="PF02607">
    <property type="entry name" value="B12-binding_2"/>
    <property type="match status" value="1"/>
</dbReference>
<keyword evidence="3" id="KW-0170">Cobalt</keyword>
<feature type="domain" description="B12-binding" evidence="4">
    <location>
        <begin position="88"/>
        <end position="218"/>
    </location>
</feature>
<proteinExistence type="inferred from homology"/>
<dbReference type="FunFam" id="3.40.50.280:FF:000003">
    <property type="entry name" value="Dimethylamine methyltransferase corrinoid protein"/>
    <property type="match status" value="1"/>
</dbReference>
<dbReference type="PROSITE" id="PS51332">
    <property type="entry name" value="B12_BINDING"/>
    <property type="match status" value="1"/>
</dbReference>
<dbReference type="AlphaFoldDB" id="A0A1D3TVF9"/>
<dbReference type="GO" id="GO:0046872">
    <property type="term" value="F:metal ion binding"/>
    <property type="evidence" value="ECO:0007669"/>
    <property type="project" value="UniProtKB-KW"/>
</dbReference>
<dbReference type="InterPro" id="IPR003759">
    <property type="entry name" value="Cbl-bd_cap"/>
</dbReference>
<keyword evidence="2" id="KW-0479">Metal-binding</keyword>
<dbReference type="PANTHER" id="PTHR45833:SF1">
    <property type="entry name" value="METHIONINE SYNTHASE"/>
    <property type="match status" value="1"/>
</dbReference>
<evidence type="ECO:0000259" key="4">
    <source>
        <dbReference type="PROSITE" id="PS51332"/>
    </source>
</evidence>
<feature type="domain" description="B12-binding N-terminal" evidence="5">
    <location>
        <begin position="1"/>
        <end position="88"/>
    </location>
</feature>
<dbReference type="GO" id="GO:0005829">
    <property type="term" value="C:cytosol"/>
    <property type="evidence" value="ECO:0007669"/>
    <property type="project" value="TreeGrafter"/>
</dbReference>
<dbReference type="SUPFAM" id="SSF47644">
    <property type="entry name" value="Methionine synthase domain"/>
    <property type="match status" value="1"/>
</dbReference>
<dbReference type="SMART" id="SM01018">
    <property type="entry name" value="B12-binding_2"/>
    <property type="match status" value="1"/>
</dbReference>
<evidence type="ECO:0000256" key="2">
    <source>
        <dbReference type="ARBA" id="ARBA00022723"/>
    </source>
</evidence>